<evidence type="ECO:0000259" key="5">
    <source>
        <dbReference type="Pfam" id="PF22851"/>
    </source>
</evidence>
<dbReference type="InterPro" id="IPR053872">
    <property type="entry name" value="CATSPERG_N"/>
</dbReference>
<reference evidence="6" key="2">
    <citation type="submission" date="2025-09" db="UniProtKB">
        <authorList>
            <consortium name="Ensembl"/>
        </authorList>
    </citation>
    <scope>IDENTIFICATION</scope>
</reference>
<dbReference type="GeneTree" id="ENSGT00390000014139"/>
<dbReference type="InterPro" id="IPR053874">
    <property type="entry name" value="CATSPERG_Ig-like"/>
</dbReference>
<feature type="domain" description="CATSPERG C-terminal" evidence="4">
    <location>
        <begin position="851"/>
        <end position="1038"/>
    </location>
</feature>
<dbReference type="InterPro" id="IPR028246">
    <property type="entry name" value="CATSPERG"/>
</dbReference>
<dbReference type="GO" id="GO:0036128">
    <property type="term" value="C:CatSper complex"/>
    <property type="evidence" value="ECO:0007669"/>
    <property type="project" value="InterPro"/>
</dbReference>
<keyword evidence="1" id="KW-0732">Signal</keyword>
<dbReference type="Proteomes" id="UP001108240">
    <property type="component" value="Unplaced"/>
</dbReference>
<reference evidence="6" key="1">
    <citation type="submission" date="2025-08" db="UniProtKB">
        <authorList>
            <consortium name="Ensembl"/>
        </authorList>
    </citation>
    <scope>IDENTIFICATION</scope>
</reference>
<keyword evidence="7" id="KW-1185">Reference proteome</keyword>
<protein>
    <recommendedName>
        <fullName evidence="8">Cation channel sperm associated auxiliary subunit gamma</fullName>
    </recommendedName>
</protein>
<evidence type="ECO:0000259" key="4">
    <source>
        <dbReference type="Pfam" id="PF22846"/>
    </source>
</evidence>
<dbReference type="PANTHER" id="PTHR14327">
    <property type="entry name" value="CATION CHANNEL SPERM-ASSOCIATED PROTEIN SUBUNIT GAMMA"/>
    <property type="match status" value="1"/>
</dbReference>
<evidence type="ECO:0000259" key="2">
    <source>
        <dbReference type="Pfam" id="PF15064"/>
    </source>
</evidence>
<dbReference type="Pfam" id="PF22840">
    <property type="entry name" value="CATSPERG_NTD"/>
    <property type="match status" value="1"/>
</dbReference>
<accession>A0A9J8BPP0</accession>
<dbReference type="GO" id="GO:0097228">
    <property type="term" value="C:sperm principal piece"/>
    <property type="evidence" value="ECO:0007669"/>
    <property type="project" value="InterPro"/>
</dbReference>
<dbReference type="AlphaFoldDB" id="A0A9J8BPP0"/>
<evidence type="ECO:0000313" key="7">
    <source>
        <dbReference type="Proteomes" id="UP001108240"/>
    </source>
</evidence>
<evidence type="ECO:0000256" key="1">
    <source>
        <dbReference type="SAM" id="SignalP"/>
    </source>
</evidence>
<evidence type="ECO:0008006" key="8">
    <source>
        <dbReference type="Google" id="ProtNLM"/>
    </source>
</evidence>
<feature type="domain" description="CATSPERG Ig-like" evidence="5">
    <location>
        <begin position="702"/>
        <end position="823"/>
    </location>
</feature>
<dbReference type="InterPro" id="IPR053871">
    <property type="entry name" value="CATSPERG_beta-prop"/>
</dbReference>
<name>A0A9J8BPP0_CYPCA</name>
<organism evidence="6 7">
    <name type="scientific">Cyprinus carpio carpio</name>
    <dbReference type="NCBI Taxonomy" id="630221"/>
    <lineage>
        <taxon>Eukaryota</taxon>
        <taxon>Metazoa</taxon>
        <taxon>Chordata</taxon>
        <taxon>Craniata</taxon>
        <taxon>Vertebrata</taxon>
        <taxon>Euteleostomi</taxon>
        <taxon>Actinopterygii</taxon>
        <taxon>Neopterygii</taxon>
        <taxon>Teleostei</taxon>
        <taxon>Ostariophysi</taxon>
        <taxon>Cypriniformes</taxon>
        <taxon>Cyprinidae</taxon>
        <taxon>Cyprininae</taxon>
        <taxon>Cyprinus</taxon>
    </lineage>
</organism>
<feature type="signal peptide" evidence="1">
    <location>
        <begin position="1"/>
        <end position="19"/>
    </location>
</feature>
<dbReference type="Pfam" id="PF15064">
    <property type="entry name" value="CATSPERG_beta-prop"/>
    <property type="match status" value="1"/>
</dbReference>
<dbReference type="Ensembl" id="ENSCCRT00000124238.1">
    <property type="protein sequence ID" value="ENSCCRP00000159944.1"/>
    <property type="gene ID" value="ENSCCRG00000014148.2"/>
</dbReference>
<feature type="domain" description="CATSPERG beta-propeller" evidence="2">
    <location>
        <begin position="184"/>
        <end position="587"/>
    </location>
</feature>
<dbReference type="Pfam" id="PF22851">
    <property type="entry name" value="CATSPERG_Ig-like"/>
    <property type="match status" value="1"/>
</dbReference>
<dbReference type="Pfam" id="PF22846">
    <property type="entry name" value="CATSPERG_C"/>
    <property type="match status" value="1"/>
</dbReference>
<evidence type="ECO:0000259" key="3">
    <source>
        <dbReference type="Pfam" id="PF22840"/>
    </source>
</evidence>
<sequence length="1097" mass="123821">MALIVLLALSVLGFIPSRAGECEWDVRLCKTEPVSTEMYCLRTGGMDVRDLDPVEMQKNMGFPYYLKLDLLCGFKESSGRAVLEDSITGLTPEAVVSFQDTTHPTHFRPQRLEVELSVASLSDNATCGSEMCEFSWYAPMPIINGSVVYRVKVKSIEMGSQQLHEKSFALNVNGYMVTTEKAENEASFGTEIQAIEDVLRVGSPSHPLWSVVDHAPVLLLPGIPGLAAVLMTATEFQHTSLIEVSLKSPSGSRECLQVESSMIQETLSTESSLFVIHNQELYRFLGNYSLLPLRVPPSDAWEKLLSAVCVSGLVPVSVPHHGREYFYVLGGGLQSGTLYRAEVYDGDVTFTELVDSIGFTACEIVAFYKNLKRSTVNNPGCQVRSAAQNAQTDVTDIILVELLFHEDQEHSYILLTFDGDFQMTEILPEFILYSQRQRHQETSSLNLKFNGMTLNPSTGILYIWGNSLIFSYILTWEEEQSFWHDSGFPSDQMIKYFTLSYDGTFVFVTEQEELWWGQERTDSVFRLRPSQGWNELSHLQALSGDHSTLTVFYDGDKELQEVLYTVDLDGKGSVVKRKIPVVEILSFSHLPFLSTCPFDLEYSVPHIESFNRLQRYSFNPQLVTSSSELHPTRSLALYQGLVYHLLQLHAQYLMVIGDPKESPISRMEHSCNGVLYKDFCLYLSYNNVSGVTTDSKGHITARLPDRVYLDRTASFSFSLFIRAHQLTLESIGERAVNDIRMFARVPNSKYLSVTLQRYVKLNYGGVLYKVTVTDKGMVEGQVFPGEKLLPFSVLFRIGISPRQCFQQTDRGMVLSGLQNLPVYIGCPPGNRLVFDASTAVLEAVRLNRRNFSCLNPDPVTPCFYYKNCPLMMLSRSKNIILFFPILLIQDVVLGESRKFLGSYTFKIVGGGPHSRKNIQLYTPEEVLRYNSLNYRSQKARIWDIKGCKDDRTTCNVTEDGFFIFNGTRNNGIRWLCQPNSPCADVLSKNPAVSPRFFFIIEVSNRDTETYCSHTFRFDILVHDFPMSSSRKCYIVLPVTAAASFLQKAKYLQPWQSSGCPHHIPWGSVTSVHQSSWPIAKPPDSNLVILHQLQDLCA</sequence>
<dbReference type="PANTHER" id="PTHR14327:SF1">
    <property type="entry name" value="CATION CHANNEL SPERM-ASSOCIATED AUXILIARY SUBUNIT GAMMA"/>
    <property type="match status" value="1"/>
</dbReference>
<feature type="chain" id="PRO_5039899755" description="Cation channel sperm associated auxiliary subunit gamma" evidence="1">
    <location>
        <begin position="20"/>
        <end position="1097"/>
    </location>
</feature>
<feature type="domain" description="CATSPERG N-terminal" evidence="3">
    <location>
        <begin position="50"/>
        <end position="171"/>
    </location>
</feature>
<proteinExistence type="predicted"/>
<dbReference type="InterPro" id="IPR053873">
    <property type="entry name" value="CATSPERG_C"/>
</dbReference>
<dbReference type="OMA" id="WRWWKNR"/>
<evidence type="ECO:0000313" key="6">
    <source>
        <dbReference type="Ensembl" id="ENSCCRP00000159944.1"/>
    </source>
</evidence>